<dbReference type="HAMAP" id="MF_00121">
    <property type="entry name" value="GatB"/>
    <property type="match status" value="1"/>
</dbReference>
<sequence>MSNFEVIIGIENHVELKTNTKMFSPGPVTFGAEPNTQICEIDLGYPGTMPSVNKEGVRLALLACNGLNMQIDNILRFDRKNYFYPDLVKGFQITQQFYPIGKEGKIEINLDNGEKKVIEIERLHIEEDTAKQIHKGEFTYLDYNRSGIGLIEIVSKPVIRSAYEAVEYVNTLREILLFLGISDVKMNEGSLRCDVNISLRPYGYEGFGNKVEIKNLNSLNNVKKAIEYEIKRQSDLILAGEVVRQETRRFDENSQETILMRVKTDAIDYKYFPEPNLHPIQLEKKWIQEVIDNSPELPALKRKRYLEEYNLNIEEVNYILASLEQTNFFEQTIKLGSNPRKVTNYLMSDIKALLNKDNITIEKSNIKPDHIFKIISLMDDGVISSKHVKSIIPIIYEKGLDVEIIVEEHGLKLINNEDEILSYLKPIVESNVLLIREQYANRPERVEKTLMGQLMKETGGNVNPDKAIELLNKIIKEIIK</sequence>
<protein>
    <recommendedName>
        <fullName evidence="10">Aspartyl/glutamyl-tRNA(Asn/Gln) amidotransferase subunit B</fullName>
        <shortName evidence="10">Asp/Glu-ADT subunit B</shortName>
        <ecNumber evidence="10">6.3.5.-</ecNumber>
    </recommendedName>
</protein>
<dbReference type="Gene3D" id="1.10.10.410">
    <property type="match status" value="1"/>
</dbReference>
<dbReference type="InterPro" id="IPR023168">
    <property type="entry name" value="GatB_Yqey_C_2"/>
</dbReference>
<dbReference type="AlphaFoldDB" id="A0A1B3SJH7"/>
<evidence type="ECO:0000313" key="13">
    <source>
        <dbReference type="Proteomes" id="UP000094378"/>
    </source>
</evidence>
<dbReference type="InterPro" id="IPR042114">
    <property type="entry name" value="GatB_C_1"/>
</dbReference>
<gene>
    <name evidence="10 12" type="primary">gatB</name>
    <name evidence="12" type="ORF">SHELI_v1c01220</name>
</gene>
<keyword evidence="4 10" id="KW-0547">Nucleotide-binding</keyword>
<dbReference type="InterPro" id="IPR017959">
    <property type="entry name" value="Asn/Gln-tRNA_amidoTrfase_suB/E"/>
</dbReference>
<comment type="similarity">
    <text evidence="1 10">Belongs to the GatB/GatE family. GatB subfamily.</text>
</comment>
<dbReference type="OrthoDB" id="9804078at2"/>
<evidence type="ECO:0000313" key="12">
    <source>
        <dbReference type="EMBL" id="AOG60077.1"/>
    </source>
</evidence>
<dbReference type="NCBIfam" id="TIGR00133">
    <property type="entry name" value="gatB"/>
    <property type="match status" value="1"/>
</dbReference>
<dbReference type="EMBL" id="CP017015">
    <property type="protein sequence ID" value="AOG60077.1"/>
    <property type="molecule type" value="Genomic_DNA"/>
</dbReference>
<evidence type="ECO:0000256" key="9">
    <source>
        <dbReference type="ARBA" id="ARBA00047913"/>
    </source>
</evidence>
<keyword evidence="13" id="KW-1185">Reference proteome</keyword>
<comment type="catalytic activity">
    <reaction evidence="8 10">
        <text>L-aspartyl-tRNA(Asn) + L-glutamine + ATP + H2O = L-asparaginyl-tRNA(Asn) + L-glutamate + ADP + phosphate + 2 H(+)</text>
        <dbReference type="Rhea" id="RHEA:14513"/>
        <dbReference type="Rhea" id="RHEA-COMP:9674"/>
        <dbReference type="Rhea" id="RHEA-COMP:9677"/>
        <dbReference type="ChEBI" id="CHEBI:15377"/>
        <dbReference type="ChEBI" id="CHEBI:15378"/>
        <dbReference type="ChEBI" id="CHEBI:29985"/>
        <dbReference type="ChEBI" id="CHEBI:30616"/>
        <dbReference type="ChEBI" id="CHEBI:43474"/>
        <dbReference type="ChEBI" id="CHEBI:58359"/>
        <dbReference type="ChEBI" id="CHEBI:78515"/>
        <dbReference type="ChEBI" id="CHEBI:78516"/>
        <dbReference type="ChEBI" id="CHEBI:456216"/>
    </reaction>
</comment>
<organism evidence="12 13">
    <name type="scientific">Spiroplasma helicoides</name>
    <dbReference type="NCBI Taxonomy" id="216938"/>
    <lineage>
        <taxon>Bacteria</taxon>
        <taxon>Bacillati</taxon>
        <taxon>Mycoplasmatota</taxon>
        <taxon>Mollicutes</taxon>
        <taxon>Entomoplasmatales</taxon>
        <taxon>Spiroplasmataceae</taxon>
        <taxon>Spiroplasma</taxon>
    </lineage>
</organism>
<dbReference type="GO" id="GO:0050566">
    <property type="term" value="F:asparaginyl-tRNA synthase (glutamine-hydrolyzing) activity"/>
    <property type="evidence" value="ECO:0007669"/>
    <property type="project" value="RHEA"/>
</dbReference>
<dbReference type="NCBIfam" id="NF004014">
    <property type="entry name" value="PRK05477.1-4"/>
    <property type="match status" value="1"/>
</dbReference>
<dbReference type="SUPFAM" id="SSF89095">
    <property type="entry name" value="GatB/YqeY motif"/>
    <property type="match status" value="1"/>
</dbReference>
<dbReference type="Pfam" id="PF02934">
    <property type="entry name" value="GatB_N"/>
    <property type="match status" value="1"/>
</dbReference>
<dbReference type="InterPro" id="IPR017958">
    <property type="entry name" value="Gln-tRNA_amidoTrfase_suB_CS"/>
</dbReference>
<evidence type="ECO:0000256" key="7">
    <source>
        <dbReference type="ARBA" id="ARBA00024799"/>
    </source>
</evidence>
<dbReference type="Proteomes" id="UP000094378">
    <property type="component" value="Chromosome"/>
</dbReference>
<dbReference type="GO" id="GO:0016740">
    <property type="term" value="F:transferase activity"/>
    <property type="evidence" value="ECO:0007669"/>
    <property type="project" value="UniProtKB-KW"/>
</dbReference>
<dbReference type="PANTHER" id="PTHR11659:SF0">
    <property type="entry name" value="GLUTAMYL-TRNA(GLN) AMIDOTRANSFERASE SUBUNIT B, MITOCHONDRIAL"/>
    <property type="match status" value="1"/>
</dbReference>
<accession>A0A1B3SJH7</accession>
<feature type="domain" description="Asn/Gln amidotransferase" evidence="11">
    <location>
        <begin position="327"/>
        <end position="475"/>
    </location>
</feature>
<name>A0A1B3SJH7_9MOLU</name>
<dbReference type="SUPFAM" id="SSF55931">
    <property type="entry name" value="Glutamine synthetase/guanido kinase"/>
    <property type="match status" value="1"/>
</dbReference>
<dbReference type="GO" id="GO:0050567">
    <property type="term" value="F:glutaminyl-tRNA synthase (glutamine-hydrolyzing) activity"/>
    <property type="evidence" value="ECO:0007669"/>
    <property type="project" value="UniProtKB-UniRule"/>
</dbReference>
<comment type="function">
    <text evidence="7 10">Allows the formation of correctly charged Asn-tRNA(Asn) or Gln-tRNA(Gln) through the transamidation of misacylated Asp-tRNA(Asn) or Glu-tRNA(Gln) in organisms which lack either or both of asparaginyl-tRNA or glutaminyl-tRNA synthetases. The reaction takes place in the presence of glutamine and ATP through an activated phospho-Asp-tRNA(Asn) or phospho-Glu-tRNA(Gln).</text>
</comment>
<dbReference type="GO" id="GO:0005524">
    <property type="term" value="F:ATP binding"/>
    <property type="evidence" value="ECO:0007669"/>
    <property type="project" value="UniProtKB-KW"/>
</dbReference>
<evidence type="ECO:0000259" key="11">
    <source>
        <dbReference type="SMART" id="SM00845"/>
    </source>
</evidence>
<evidence type="ECO:0000256" key="3">
    <source>
        <dbReference type="ARBA" id="ARBA00022598"/>
    </source>
</evidence>
<dbReference type="InterPro" id="IPR018027">
    <property type="entry name" value="Asn/Gln_amidotransferase"/>
</dbReference>
<dbReference type="InterPro" id="IPR006075">
    <property type="entry name" value="Asn/Gln-tRNA_Trfase_suB/E_cat"/>
</dbReference>
<dbReference type="RefSeq" id="WP_069115857.1">
    <property type="nucleotide sequence ID" value="NZ_CP017015.1"/>
</dbReference>
<evidence type="ECO:0000256" key="6">
    <source>
        <dbReference type="ARBA" id="ARBA00022917"/>
    </source>
</evidence>
<evidence type="ECO:0000256" key="4">
    <source>
        <dbReference type="ARBA" id="ARBA00022741"/>
    </source>
</evidence>
<dbReference type="PROSITE" id="PS01234">
    <property type="entry name" value="GATB"/>
    <property type="match status" value="1"/>
</dbReference>
<dbReference type="Gene3D" id="1.10.150.380">
    <property type="entry name" value="GatB domain, N-terminal subdomain"/>
    <property type="match status" value="1"/>
</dbReference>
<evidence type="ECO:0000256" key="2">
    <source>
        <dbReference type="ARBA" id="ARBA00011123"/>
    </source>
</evidence>
<keyword evidence="6 10" id="KW-0648">Protein biosynthesis</keyword>
<dbReference type="PATRIC" id="fig|216938.3.peg.122"/>
<dbReference type="GO" id="GO:0070681">
    <property type="term" value="P:glutaminyl-tRNAGln biosynthesis via transamidation"/>
    <property type="evidence" value="ECO:0007669"/>
    <property type="project" value="TreeGrafter"/>
</dbReference>
<dbReference type="KEGG" id="shj:SHELI_v1c01220"/>
<evidence type="ECO:0000256" key="5">
    <source>
        <dbReference type="ARBA" id="ARBA00022840"/>
    </source>
</evidence>
<dbReference type="EC" id="6.3.5.-" evidence="10"/>
<reference evidence="12 13" key="1">
    <citation type="submission" date="2016-08" db="EMBL/GenBank/DDBJ databases">
        <title>Complete genome sequence of Spiroplasma helicoides TABS-2 (DSM 22551).</title>
        <authorList>
            <person name="Shen W.-Y."/>
            <person name="Lo W.-S."/>
            <person name="Lai Y.-C."/>
            <person name="Kuo C.-H."/>
        </authorList>
    </citation>
    <scope>NUCLEOTIDE SEQUENCE [LARGE SCALE GENOMIC DNA]</scope>
    <source>
        <strain evidence="12 13">TABS-2</strain>
    </source>
</reference>
<dbReference type="InterPro" id="IPR014746">
    <property type="entry name" value="Gln_synth/guanido_kin_cat_dom"/>
</dbReference>
<evidence type="ECO:0000256" key="1">
    <source>
        <dbReference type="ARBA" id="ARBA00005306"/>
    </source>
</evidence>
<dbReference type="Pfam" id="PF02637">
    <property type="entry name" value="GatB_Yqey"/>
    <property type="match status" value="1"/>
</dbReference>
<dbReference type="InterPro" id="IPR003789">
    <property type="entry name" value="Asn/Gln_tRNA_amidoTrase-B-like"/>
</dbReference>
<evidence type="ECO:0000256" key="8">
    <source>
        <dbReference type="ARBA" id="ARBA00047380"/>
    </source>
</evidence>
<dbReference type="STRING" id="216938.SHELI_v1c01220"/>
<keyword evidence="5 10" id="KW-0067">ATP-binding</keyword>
<keyword evidence="3 10" id="KW-0436">Ligase</keyword>
<comment type="subunit">
    <text evidence="2 10">Heterotrimer of A, B and C subunits.</text>
</comment>
<dbReference type="NCBIfam" id="NF004012">
    <property type="entry name" value="PRK05477.1-2"/>
    <property type="match status" value="1"/>
</dbReference>
<evidence type="ECO:0000256" key="10">
    <source>
        <dbReference type="HAMAP-Rule" id="MF_00121"/>
    </source>
</evidence>
<dbReference type="PANTHER" id="PTHR11659">
    <property type="entry name" value="GLUTAMYL-TRNA GLN AMIDOTRANSFERASE SUBUNIT B MITOCHONDRIAL AND PROKARYOTIC PET112-RELATED"/>
    <property type="match status" value="1"/>
</dbReference>
<dbReference type="SMART" id="SM00845">
    <property type="entry name" value="GatB_Yqey"/>
    <property type="match status" value="1"/>
</dbReference>
<keyword evidence="12" id="KW-0808">Transferase</keyword>
<comment type="catalytic activity">
    <reaction evidence="9 10">
        <text>L-glutamyl-tRNA(Gln) + L-glutamine + ATP + H2O = L-glutaminyl-tRNA(Gln) + L-glutamate + ADP + phosphate + H(+)</text>
        <dbReference type="Rhea" id="RHEA:17521"/>
        <dbReference type="Rhea" id="RHEA-COMP:9681"/>
        <dbReference type="Rhea" id="RHEA-COMP:9684"/>
        <dbReference type="ChEBI" id="CHEBI:15377"/>
        <dbReference type="ChEBI" id="CHEBI:15378"/>
        <dbReference type="ChEBI" id="CHEBI:29985"/>
        <dbReference type="ChEBI" id="CHEBI:30616"/>
        <dbReference type="ChEBI" id="CHEBI:43474"/>
        <dbReference type="ChEBI" id="CHEBI:58359"/>
        <dbReference type="ChEBI" id="CHEBI:78520"/>
        <dbReference type="ChEBI" id="CHEBI:78521"/>
        <dbReference type="ChEBI" id="CHEBI:456216"/>
    </reaction>
</comment>
<proteinExistence type="inferred from homology"/>
<dbReference type="GO" id="GO:0006412">
    <property type="term" value="P:translation"/>
    <property type="evidence" value="ECO:0007669"/>
    <property type="project" value="UniProtKB-UniRule"/>
</dbReference>
<dbReference type="InterPro" id="IPR004413">
    <property type="entry name" value="GatB"/>
</dbReference>